<comment type="caution">
    <text evidence="3">The sequence shown here is derived from an EMBL/GenBank/DDBJ whole genome shotgun (WGS) entry which is preliminary data.</text>
</comment>
<dbReference type="Pfam" id="PF01370">
    <property type="entry name" value="Epimerase"/>
    <property type="match status" value="1"/>
</dbReference>
<name>A0AAN6ME40_9PEZI</name>
<reference evidence="3" key="2">
    <citation type="submission" date="2023-05" db="EMBL/GenBank/DDBJ databases">
        <authorList>
            <consortium name="Lawrence Berkeley National Laboratory"/>
            <person name="Steindorff A."/>
            <person name="Hensen N."/>
            <person name="Bonometti L."/>
            <person name="Westerberg I."/>
            <person name="Brannstrom I.O."/>
            <person name="Guillou S."/>
            <person name="Cros-Aarteil S."/>
            <person name="Calhoun S."/>
            <person name="Haridas S."/>
            <person name="Kuo A."/>
            <person name="Mondo S."/>
            <person name="Pangilinan J."/>
            <person name="Riley R."/>
            <person name="Labutti K."/>
            <person name="Andreopoulos B."/>
            <person name="Lipzen A."/>
            <person name="Chen C."/>
            <person name="Yanf M."/>
            <person name="Daum C."/>
            <person name="Ng V."/>
            <person name="Clum A."/>
            <person name="Ohm R."/>
            <person name="Martin F."/>
            <person name="Silar P."/>
            <person name="Natvig D."/>
            <person name="Lalanne C."/>
            <person name="Gautier V."/>
            <person name="Ament-Velasquez S.L."/>
            <person name="Kruys A."/>
            <person name="Hutchinson M.I."/>
            <person name="Powell A.J."/>
            <person name="Barry K."/>
            <person name="Miller A.N."/>
            <person name="Grigoriev I.V."/>
            <person name="Debuchy R."/>
            <person name="Gladieux P."/>
            <person name="Thoren M.H."/>
            <person name="Johannesson H."/>
        </authorList>
    </citation>
    <scope>NUCLEOTIDE SEQUENCE</scope>
    <source>
        <strain evidence="3">CBS 103.79</strain>
    </source>
</reference>
<gene>
    <name evidence="3" type="ORF">C8A05DRAFT_46746</name>
</gene>
<keyword evidence="4" id="KW-1185">Reference proteome</keyword>
<reference evidence="3" key="1">
    <citation type="journal article" date="2023" name="Mol. Phylogenet. Evol.">
        <title>Genome-scale phylogeny and comparative genomics of the fungal order Sordariales.</title>
        <authorList>
            <person name="Hensen N."/>
            <person name="Bonometti L."/>
            <person name="Westerberg I."/>
            <person name="Brannstrom I.O."/>
            <person name="Guillou S."/>
            <person name="Cros-Aarteil S."/>
            <person name="Calhoun S."/>
            <person name="Haridas S."/>
            <person name="Kuo A."/>
            <person name="Mondo S."/>
            <person name="Pangilinan J."/>
            <person name="Riley R."/>
            <person name="LaButti K."/>
            <person name="Andreopoulos B."/>
            <person name="Lipzen A."/>
            <person name="Chen C."/>
            <person name="Yan M."/>
            <person name="Daum C."/>
            <person name="Ng V."/>
            <person name="Clum A."/>
            <person name="Steindorff A."/>
            <person name="Ohm R.A."/>
            <person name="Martin F."/>
            <person name="Silar P."/>
            <person name="Natvig D.O."/>
            <person name="Lalanne C."/>
            <person name="Gautier V."/>
            <person name="Ament-Velasquez S.L."/>
            <person name="Kruys A."/>
            <person name="Hutchinson M.I."/>
            <person name="Powell A.J."/>
            <person name="Barry K."/>
            <person name="Miller A.N."/>
            <person name="Grigoriev I.V."/>
            <person name="Debuchy R."/>
            <person name="Gladieux P."/>
            <person name="Hiltunen Thoren M."/>
            <person name="Johannesson H."/>
        </authorList>
    </citation>
    <scope>NUCLEOTIDE SEQUENCE</scope>
    <source>
        <strain evidence="3">CBS 103.79</strain>
    </source>
</reference>
<dbReference type="EMBL" id="MU855833">
    <property type="protein sequence ID" value="KAK3899100.1"/>
    <property type="molecule type" value="Genomic_DNA"/>
</dbReference>
<proteinExistence type="inferred from homology"/>
<evidence type="ECO:0000259" key="2">
    <source>
        <dbReference type="Pfam" id="PF01370"/>
    </source>
</evidence>
<sequence>MSSKPTVLVTGSAGHLGRALMLTLADQGYIALGIDINASDTTTLVGSITNTTFLSHIFASHKIDHVIHAATLHKPHVGSHTKDDFVQTNIAGTLALLECATSTAPGGQGVLKSFVYVSTTSAFGAALSPTRGQPAAWIDEDVAPVPKNIYGATKTAAEDICWLVHREKGVPIVVLRTSRFFPEEDDDEARRAAMGEENLKVLELAYRRVDVADVVGACMCAMEKAVGGEVRWGRYIISAPTPFKRDGETLRGLDEDAGRMFREAVPGCGEVFERKGWRFLKRVDRVYDASRAVEELGWKPEYTFEKAVERISKGKEWRSPLTFRVGKLGYHAVSTGVYTTR</sequence>
<dbReference type="AlphaFoldDB" id="A0AAN6ME40"/>
<feature type="domain" description="NAD-dependent epimerase/dehydratase" evidence="2">
    <location>
        <begin position="7"/>
        <end position="226"/>
    </location>
</feature>
<organism evidence="3 4">
    <name type="scientific">Staphylotrichum tortipilum</name>
    <dbReference type="NCBI Taxonomy" id="2831512"/>
    <lineage>
        <taxon>Eukaryota</taxon>
        <taxon>Fungi</taxon>
        <taxon>Dikarya</taxon>
        <taxon>Ascomycota</taxon>
        <taxon>Pezizomycotina</taxon>
        <taxon>Sordariomycetes</taxon>
        <taxon>Sordariomycetidae</taxon>
        <taxon>Sordariales</taxon>
        <taxon>Chaetomiaceae</taxon>
        <taxon>Staphylotrichum</taxon>
    </lineage>
</organism>
<dbReference type="InterPro" id="IPR001509">
    <property type="entry name" value="Epimerase_deHydtase"/>
</dbReference>
<comment type="similarity">
    <text evidence="1">Belongs to the NAD(P)-dependent epimerase/dehydratase family.</text>
</comment>
<evidence type="ECO:0000256" key="1">
    <source>
        <dbReference type="ARBA" id="ARBA00007637"/>
    </source>
</evidence>
<dbReference type="Proteomes" id="UP001303889">
    <property type="component" value="Unassembled WGS sequence"/>
</dbReference>
<dbReference type="PANTHER" id="PTHR43000">
    <property type="entry name" value="DTDP-D-GLUCOSE 4,6-DEHYDRATASE-RELATED"/>
    <property type="match status" value="1"/>
</dbReference>
<evidence type="ECO:0000313" key="3">
    <source>
        <dbReference type="EMBL" id="KAK3899100.1"/>
    </source>
</evidence>
<dbReference type="InterPro" id="IPR036291">
    <property type="entry name" value="NAD(P)-bd_dom_sf"/>
</dbReference>
<dbReference type="SUPFAM" id="SSF51735">
    <property type="entry name" value="NAD(P)-binding Rossmann-fold domains"/>
    <property type="match status" value="1"/>
</dbReference>
<evidence type="ECO:0000313" key="4">
    <source>
        <dbReference type="Proteomes" id="UP001303889"/>
    </source>
</evidence>
<accession>A0AAN6ME40</accession>
<dbReference type="CDD" id="cd08946">
    <property type="entry name" value="SDR_e"/>
    <property type="match status" value="1"/>
</dbReference>
<protein>
    <recommendedName>
        <fullName evidence="2">NAD-dependent epimerase/dehydratase domain-containing protein</fullName>
    </recommendedName>
</protein>
<dbReference type="Gene3D" id="3.40.50.720">
    <property type="entry name" value="NAD(P)-binding Rossmann-like Domain"/>
    <property type="match status" value="1"/>
</dbReference>